<comment type="caution">
    <text evidence="2">The sequence shown here is derived from an EMBL/GenBank/DDBJ whole genome shotgun (WGS) entry which is preliminary data.</text>
</comment>
<dbReference type="Proteomes" id="UP001642360">
    <property type="component" value="Unassembled WGS sequence"/>
</dbReference>
<reference evidence="2 3" key="1">
    <citation type="submission" date="2024-02" db="EMBL/GenBank/DDBJ databases">
        <authorList>
            <person name="Vignale AGUSTIN F."/>
            <person name="Sosa J E."/>
            <person name="Modenutti C."/>
        </authorList>
    </citation>
    <scope>NUCLEOTIDE SEQUENCE [LARGE SCALE GENOMIC DNA]</scope>
</reference>
<evidence type="ECO:0000256" key="1">
    <source>
        <dbReference type="SAM" id="MobiDB-lite"/>
    </source>
</evidence>
<accession>A0ABC8RLM3</accession>
<evidence type="ECO:0000313" key="3">
    <source>
        <dbReference type="Proteomes" id="UP001642360"/>
    </source>
</evidence>
<dbReference type="AlphaFoldDB" id="A0ABC8RLM3"/>
<protein>
    <submittedName>
        <fullName evidence="2">Uncharacterized protein</fullName>
    </submittedName>
</protein>
<keyword evidence="3" id="KW-1185">Reference proteome</keyword>
<dbReference type="EMBL" id="CAUOFW020001513">
    <property type="protein sequence ID" value="CAK9145874.1"/>
    <property type="molecule type" value="Genomic_DNA"/>
</dbReference>
<name>A0ABC8RLM3_9AQUA</name>
<evidence type="ECO:0000313" key="2">
    <source>
        <dbReference type="EMBL" id="CAK9145874.1"/>
    </source>
</evidence>
<proteinExistence type="predicted"/>
<feature type="region of interest" description="Disordered" evidence="1">
    <location>
        <begin position="1"/>
        <end position="22"/>
    </location>
</feature>
<organism evidence="2 3">
    <name type="scientific">Ilex paraguariensis</name>
    <name type="common">yerba mate</name>
    <dbReference type="NCBI Taxonomy" id="185542"/>
    <lineage>
        <taxon>Eukaryota</taxon>
        <taxon>Viridiplantae</taxon>
        <taxon>Streptophyta</taxon>
        <taxon>Embryophyta</taxon>
        <taxon>Tracheophyta</taxon>
        <taxon>Spermatophyta</taxon>
        <taxon>Magnoliopsida</taxon>
        <taxon>eudicotyledons</taxon>
        <taxon>Gunneridae</taxon>
        <taxon>Pentapetalae</taxon>
        <taxon>asterids</taxon>
        <taxon>campanulids</taxon>
        <taxon>Aquifoliales</taxon>
        <taxon>Aquifoliaceae</taxon>
        <taxon>Ilex</taxon>
    </lineage>
</organism>
<sequence>MDVFNQSHNGAKPTPPNLRLEDTDSKQRLANREALVGDDLPFRTLPPPDILRDNFTNTSTDGVPHHIVSLLSFDSFVLFLRVLDGLKWEESESLSRSPEATRAMPMIVA</sequence>
<gene>
    <name evidence="2" type="ORF">ILEXP_LOCUS13692</name>
</gene>